<protein>
    <recommendedName>
        <fullName evidence="3">Vitellogenin</fullName>
    </recommendedName>
</protein>
<organism evidence="1 2">
    <name type="scientific">Cichlidogyrus casuarinus</name>
    <dbReference type="NCBI Taxonomy" id="1844966"/>
    <lineage>
        <taxon>Eukaryota</taxon>
        <taxon>Metazoa</taxon>
        <taxon>Spiralia</taxon>
        <taxon>Lophotrochozoa</taxon>
        <taxon>Platyhelminthes</taxon>
        <taxon>Monogenea</taxon>
        <taxon>Monopisthocotylea</taxon>
        <taxon>Dactylogyridea</taxon>
        <taxon>Ancyrocephalidae</taxon>
        <taxon>Cichlidogyrus</taxon>
    </lineage>
</organism>
<name>A0ABD2QJE3_9PLAT</name>
<keyword evidence="2" id="KW-1185">Reference proteome</keyword>
<dbReference type="Proteomes" id="UP001626550">
    <property type="component" value="Unassembled WGS sequence"/>
</dbReference>
<dbReference type="Gene3D" id="1.25.10.20">
    <property type="entry name" value="Vitellinogen, superhelical"/>
    <property type="match status" value="1"/>
</dbReference>
<evidence type="ECO:0008006" key="3">
    <source>
        <dbReference type="Google" id="ProtNLM"/>
    </source>
</evidence>
<dbReference type="AlphaFoldDB" id="A0ABD2QJE3"/>
<evidence type="ECO:0000313" key="2">
    <source>
        <dbReference type="Proteomes" id="UP001626550"/>
    </source>
</evidence>
<dbReference type="InterPro" id="IPR011030">
    <property type="entry name" value="Lipovitellin_superhlx_dom"/>
</dbReference>
<sequence>MHLSPVHQSESQQEACSLMDHLYAPDVHFRLPENEVKSMILKFSSQLKMDEFGSIGYENAALELVKIMRCFPHTESTINFFSNTLELTHSNLIENSFFLKSWKASLIDVFINCGTELCLDLLTSLIDSLSSLLMQYAQNPAISSLKQYFKTQVWISLGFVRKPSSHFVKKLDEICTELEKYKELQSDWYSCFNLLSIMHEKNPNFVPKIEEKLLELLAKNKDPSESNYNERIVFAFLSVSKFQPKDPKLFRTIFEDFVIKKDTPLPIRAVALHSLIKSKNLTYSAKIVDLILEKKLPELLNAFAFSLLIQQDELVSAPLLLFIFQQLVQQKRFNVIASGRRALRMACLKERIEMAKCKCIENGGWFDELGFQCRPGFAASWSGLAFKNASFSANHGVLVNQTHLLSDYNSVTLNDEEGNLLYTINQANLVTEEGETKLGEVDLILDPEQGWMMVVFELLGMRIVPVSLPVSAMDGLAWIMTESERKTRAKFDRLAIDSRAYLTVASQWPVTVDMRAILSLELESSFEIVSLWSQQGTMNLNSKVGFLFDGQLRINDSLLNFGVSTQTGLSYAITSDPEKISNGLACSSLKTSKQSLARTWVDPVAKRVDNFLAKVKNAAAKSEFSRKTANFQYQSTNIPLGARNEEMCSILNKS</sequence>
<reference evidence="1 2" key="1">
    <citation type="submission" date="2024-11" db="EMBL/GenBank/DDBJ databases">
        <title>Adaptive evolution of stress response genes in parasites aligns with host niche diversity.</title>
        <authorList>
            <person name="Hahn C."/>
            <person name="Resl P."/>
        </authorList>
    </citation>
    <scope>NUCLEOTIDE SEQUENCE [LARGE SCALE GENOMIC DNA]</scope>
    <source>
        <strain evidence="1">EGGRZ-B1_66</strain>
        <tissue evidence="1">Body</tissue>
    </source>
</reference>
<gene>
    <name evidence="1" type="ORF">Ciccas_001775</name>
</gene>
<comment type="caution">
    <text evidence="1">The sequence shown here is derived from an EMBL/GenBank/DDBJ whole genome shotgun (WGS) entry which is preliminary data.</text>
</comment>
<evidence type="ECO:0000313" key="1">
    <source>
        <dbReference type="EMBL" id="KAL3319543.1"/>
    </source>
</evidence>
<accession>A0ABD2QJE3</accession>
<proteinExistence type="predicted"/>
<dbReference type="EMBL" id="JBJKFK010000126">
    <property type="protein sequence ID" value="KAL3319543.1"/>
    <property type="molecule type" value="Genomic_DNA"/>
</dbReference>